<dbReference type="GO" id="GO:0030244">
    <property type="term" value="P:cellulose biosynthetic process"/>
    <property type="evidence" value="ECO:0007669"/>
    <property type="project" value="InterPro"/>
</dbReference>
<dbReference type="OrthoDB" id="1929172at2759"/>
<feature type="transmembrane region" description="Helical" evidence="14">
    <location>
        <begin position="649"/>
        <end position="676"/>
    </location>
</feature>
<dbReference type="GO" id="GO:0016760">
    <property type="term" value="F:cellulose synthase (UDP-forming) activity"/>
    <property type="evidence" value="ECO:0007669"/>
    <property type="project" value="InterPro"/>
</dbReference>
<dbReference type="SUPFAM" id="SSF53448">
    <property type="entry name" value="Nucleotide-diphospho-sugar transferases"/>
    <property type="match status" value="1"/>
</dbReference>
<dbReference type="Gene3D" id="3.90.550.10">
    <property type="entry name" value="Spore Coat Polysaccharide Biosynthesis Protein SpsA, Chain A"/>
    <property type="match status" value="2"/>
</dbReference>
<feature type="active site" evidence="11">
    <location>
        <position position="451"/>
    </location>
</feature>
<dbReference type="GO" id="GO:0000139">
    <property type="term" value="C:Golgi membrane"/>
    <property type="evidence" value="ECO:0007669"/>
    <property type="project" value="UniProtKB-SubCell"/>
</dbReference>
<gene>
    <name evidence="15" type="ORF">PVAP13_1KG487900</name>
</gene>
<keyword evidence="5 14" id="KW-1133">Transmembrane helix</keyword>
<dbReference type="Proteomes" id="UP000823388">
    <property type="component" value="Chromosome 1K"/>
</dbReference>
<dbReference type="InterPro" id="IPR029044">
    <property type="entry name" value="Nucleotide-diphossugar_trans"/>
</dbReference>
<keyword evidence="7 14" id="KW-0472">Membrane</keyword>
<dbReference type="EMBL" id="CM029037">
    <property type="protein sequence ID" value="KAG2661206.1"/>
    <property type="molecule type" value="Genomic_DNA"/>
</dbReference>
<evidence type="ECO:0000256" key="6">
    <source>
        <dbReference type="ARBA" id="ARBA00023034"/>
    </source>
</evidence>
<evidence type="ECO:0000313" key="15">
    <source>
        <dbReference type="EMBL" id="KAG2661206.1"/>
    </source>
</evidence>
<evidence type="ECO:0008006" key="17">
    <source>
        <dbReference type="Google" id="ProtNLM"/>
    </source>
</evidence>
<feature type="binding site" evidence="13">
    <location>
        <position position="289"/>
    </location>
    <ligand>
        <name>Mn(2+)</name>
        <dbReference type="ChEBI" id="CHEBI:29035"/>
    </ligand>
</feature>
<evidence type="ECO:0000256" key="14">
    <source>
        <dbReference type="SAM" id="Phobius"/>
    </source>
</evidence>
<comment type="subcellular location">
    <subcellularLocation>
        <location evidence="1">Golgi apparatus membrane</location>
        <topology evidence="1">Multi-pass membrane protein</topology>
    </subcellularLocation>
</comment>
<evidence type="ECO:0000256" key="12">
    <source>
        <dbReference type="PIRSR" id="PIRSR605150-2"/>
    </source>
</evidence>
<evidence type="ECO:0000256" key="11">
    <source>
        <dbReference type="PIRSR" id="PIRSR605150-1"/>
    </source>
</evidence>
<evidence type="ECO:0000256" key="2">
    <source>
        <dbReference type="ARBA" id="ARBA00022676"/>
    </source>
</evidence>
<keyword evidence="8" id="KW-0961">Cell wall biogenesis/degradation</keyword>
<accession>A0A8T0XSN4</accession>
<dbReference type="FunFam" id="3.90.550.10:FF:000112">
    <property type="entry name" value="Cellulose synthase-like protein E1"/>
    <property type="match status" value="1"/>
</dbReference>
<dbReference type="GO" id="GO:0071555">
    <property type="term" value="P:cell wall organization"/>
    <property type="evidence" value="ECO:0007669"/>
    <property type="project" value="UniProtKB-KW"/>
</dbReference>
<keyword evidence="16" id="KW-1185">Reference proteome</keyword>
<feature type="binding site" evidence="13">
    <location>
        <position position="313"/>
    </location>
    <ligand>
        <name>Mn(2+)</name>
        <dbReference type="ChEBI" id="CHEBI:29035"/>
    </ligand>
</feature>
<evidence type="ECO:0000256" key="10">
    <source>
        <dbReference type="ARBA" id="ARBA00060766"/>
    </source>
</evidence>
<feature type="transmembrane region" description="Helical" evidence="14">
    <location>
        <begin position="521"/>
        <end position="541"/>
    </location>
</feature>
<evidence type="ECO:0000256" key="5">
    <source>
        <dbReference type="ARBA" id="ARBA00022989"/>
    </source>
</evidence>
<dbReference type="InterPro" id="IPR005150">
    <property type="entry name" value="Cellulose_synth"/>
</dbReference>
<feature type="transmembrane region" description="Helical" evidence="14">
    <location>
        <begin position="682"/>
        <end position="704"/>
    </location>
</feature>
<feature type="transmembrane region" description="Helical" evidence="14">
    <location>
        <begin position="25"/>
        <end position="46"/>
    </location>
</feature>
<feature type="binding site" evidence="12">
    <location>
        <position position="148"/>
    </location>
    <ligand>
        <name>UDP-alpha-D-glucose</name>
        <dbReference type="ChEBI" id="CHEBI:58885"/>
    </ligand>
</feature>
<feature type="transmembrane region" description="Helical" evidence="14">
    <location>
        <begin position="58"/>
        <end position="79"/>
    </location>
</feature>
<evidence type="ECO:0000256" key="4">
    <source>
        <dbReference type="ARBA" id="ARBA00022692"/>
    </source>
</evidence>
<feature type="transmembrane region" description="Helical" evidence="14">
    <location>
        <begin position="716"/>
        <end position="736"/>
    </location>
</feature>
<organism evidence="15 16">
    <name type="scientific">Panicum virgatum</name>
    <name type="common">Blackwell switchgrass</name>
    <dbReference type="NCBI Taxonomy" id="38727"/>
    <lineage>
        <taxon>Eukaryota</taxon>
        <taxon>Viridiplantae</taxon>
        <taxon>Streptophyta</taxon>
        <taxon>Embryophyta</taxon>
        <taxon>Tracheophyta</taxon>
        <taxon>Spermatophyta</taxon>
        <taxon>Magnoliopsida</taxon>
        <taxon>Liliopsida</taxon>
        <taxon>Poales</taxon>
        <taxon>Poaceae</taxon>
        <taxon>PACMAD clade</taxon>
        <taxon>Panicoideae</taxon>
        <taxon>Panicodae</taxon>
        <taxon>Paniceae</taxon>
        <taxon>Panicinae</taxon>
        <taxon>Panicum</taxon>
        <taxon>Panicum sect. Hiantes</taxon>
    </lineage>
</organism>
<evidence type="ECO:0000256" key="9">
    <source>
        <dbReference type="ARBA" id="ARBA00037405"/>
    </source>
</evidence>
<feature type="active site" evidence="11">
    <location>
        <position position="148"/>
    </location>
</feature>
<evidence type="ECO:0000256" key="7">
    <source>
        <dbReference type="ARBA" id="ARBA00023136"/>
    </source>
</evidence>
<dbReference type="FunFam" id="3.90.550.10:FF:000138">
    <property type="entry name" value="Cellulose synthase isolog"/>
    <property type="match status" value="1"/>
</dbReference>
<sequence length="740" mass="83586">MAGSSVSSGRPPLFASEKPARVAAYAYRLFASTLLAGLLLIWLYRATHLPPRSSSARWWAWLGLSAAELWFGFYWVLTLSVRWSPVYRRTFPDRLARRYNEEELPGVDIFVCTADPTLEPPMLVISTVLSVMAYDYPPEKLNIYLSDDAGSAITLYALYEASEFAKHWVPFCKKYMVEPRSPAAYFAKADGPPDACNPKEWFALKESHKDLTNRVSSVVNSGKIPEAAECKVGGFTQWNEGTTYTDHPSIVQILIDRNKRKITDISGNALPTLVYMAREKRLQEHHHFKAGSLNALIRVSSVISNSPIIMNVDCDMYSNNSGSIRDALCFFLNEEQGHDIAFVQYPQNFENVVHNDIYGNPINTVNELDHPCLDAWGGMCYYGTGCFHRREALCGRICSQGYQKDWTRVMRKTEEIDELERMAKSLATCTYEHNTLWGIEKGVRYGCPLEDVITGLQIQCRGWRSVYYNPERKGFLGMAPISLGQILVQHKRWTEGFLQISLSKYSPFLLGHRKIRLGLQMGYSVCGFWALNSFPTLYYVTIPSLCFLNGISLFPEMTSPWFVPFAYIIMAAYSCSLVESWQCGDTAVEWWNAQRMWLFRRISSYLLATIDTIRRMLGISESGFALTAKVTDMQASERYKKGMMEFGSFSLMFVIIATVALLNLACMVFGVARVLLHEGATGLGALFLQAVLCVLIVAINFPVYEALFLRKDSGRLPSSVSLVSFCIVLPLCILPTNMQM</sequence>
<comment type="similarity">
    <text evidence="10">Belongs to the glycosyltransferase 2 family. Plant cellulose synthase-like E subfamily.</text>
</comment>
<evidence type="ECO:0000256" key="8">
    <source>
        <dbReference type="ARBA" id="ARBA00023316"/>
    </source>
</evidence>
<proteinExistence type="inferred from homology"/>
<keyword evidence="6" id="KW-0333">Golgi apparatus</keyword>
<feature type="binding site" evidence="12">
    <location>
        <position position="119"/>
    </location>
    <ligand>
        <name>UDP-alpha-D-glucose</name>
        <dbReference type="ChEBI" id="CHEBI:58885"/>
    </ligand>
</feature>
<keyword evidence="3" id="KW-0808">Transferase</keyword>
<comment type="caution">
    <text evidence="15">The sequence shown here is derived from an EMBL/GenBank/DDBJ whole genome shotgun (WGS) entry which is preliminary data.</text>
</comment>
<evidence type="ECO:0000256" key="1">
    <source>
        <dbReference type="ARBA" id="ARBA00004653"/>
    </source>
</evidence>
<feature type="transmembrane region" description="Helical" evidence="14">
    <location>
        <begin position="561"/>
        <end position="578"/>
    </location>
</feature>
<dbReference type="AlphaFoldDB" id="A0A8T0XSN4"/>
<comment type="function">
    <text evidence="9">Thought to be a Golgi-localized beta-glycan synthase that polymerize the backbones of noncellulosic polysaccharides (hemicelluloses) of plant cell wall.</text>
</comment>
<protein>
    <recommendedName>
        <fullName evidence="17">Cellulose synthase-like protein E1</fullName>
    </recommendedName>
</protein>
<evidence type="ECO:0000256" key="3">
    <source>
        <dbReference type="ARBA" id="ARBA00022679"/>
    </source>
</evidence>
<evidence type="ECO:0000313" key="16">
    <source>
        <dbReference type="Proteomes" id="UP000823388"/>
    </source>
</evidence>
<evidence type="ECO:0000256" key="13">
    <source>
        <dbReference type="PIRSR" id="PIRSR605150-3"/>
    </source>
</evidence>
<reference evidence="15" key="1">
    <citation type="submission" date="2020-05" db="EMBL/GenBank/DDBJ databases">
        <title>WGS assembly of Panicum virgatum.</title>
        <authorList>
            <person name="Lovell J.T."/>
            <person name="Jenkins J."/>
            <person name="Shu S."/>
            <person name="Juenger T.E."/>
            <person name="Schmutz J."/>
        </authorList>
    </citation>
    <scope>NUCLEOTIDE SEQUENCE</scope>
    <source>
        <strain evidence="15">AP13</strain>
    </source>
</reference>
<dbReference type="GO" id="GO:0071669">
    <property type="term" value="P:plant-type cell wall organization or biogenesis"/>
    <property type="evidence" value="ECO:0007669"/>
    <property type="project" value="UniProtKB-ARBA"/>
</dbReference>
<name>A0A8T0XSN4_PANVG</name>
<dbReference type="Pfam" id="PF03552">
    <property type="entry name" value="Cellulose_synt"/>
    <property type="match status" value="2"/>
</dbReference>
<keyword evidence="2" id="KW-0328">Glycosyltransferase</keyword>
<dbReference type="PANTHER" id="PTHR13301">
    <property type="entry name" value="X-BOX TRANSCRIPTION FACTOR-RELATED"/>
    <property type="match status" value="1"/>
</dbReference>
<keyword evidence="4 14" id="KW-0812">Transmembrane</keyword>